<organism evidence="1">
    <name type="scientific">marine sediment metagenome</name>
    <dbReference type="NCBI Taxonomy" id="412755"/>
    <lineage>
        <taxon>unclassified sequences</taxon>
        <taxon>metagenomes</taxon>
        <taxon>ecological metagenomes</taxon>
    </lineage>
</organism>
<reference evidence="1" key="1">
    <citation type="journal article" date="2014" name="Front. Microbiol.">
        <title>High frequency of phylogenetically diverse reductive dehalogenase-homologous genes in deep subseafloor sedimentary metagenomes.</title>
        <authorList>
            <person name="Kawai M."/>
            <person name="Futagami T."/>
            <person name="Toyoda A."/>
            <person name="Takaki Y."/>
            <person name="Nishi S."/>
            <person name="Hori S."/>
            <person name="Arai W."/>
            <person name="Tsubouchi T."/>
            <person name="Morono Y."/>
            <person name="Uchiyama I."/>
            <person name="Ito T."/>
            <person name="Fujiyama A."/>
            <person name="Inagaki F."/>
            <person name="Takami H."/>
        </authorList>
    </citation>
    <scope>NUCLEOTIDE SEQUENCE</scope>
    <source>
        <strain evidence="1">Expedition CK06-06</strain>
    </source>
</reference>
<sequence length="197" mass="22047">MGEVFRGKIPIVEICTASHHSAIPILEEAFSRAKSKRRVFLAQALAIFESPAGVMALIAEIERHLANGILPQRTSRVLYTQLPPDQGAMPDVVYLIYSLGMTRDERSLTVWDKVAELLSPVEKDFRDPYKGTFYYVDAVCYGAELLGYRKAISILNKIHAHACLRNQTVQNSLQPDFILERQAMLELAIGRALARCG</sequence>
<dbReference type="AlphaFoldDB" id="X0TNL6"/>
<proteinExistence type="predicted"/>
<evidence type="ECO:0000313" key="1">
    <source>
        <dbReference type="EMBL" id="GAF89732.1"/>
    </source>
</evidence>
<accession>X0TNL6</accession>
<name>X0TNL6_9ZZZZ</name>
<feature type="non-terminal residue" evidence="1">
    <location>
        <position position="197"/>
    </location>
</feature>
<comment type="caution">
    <text evidence="1">The sequence shown here is derived from an EMBL/GenBank/DDBJ whole genome shotgun (WGS) entry which is preliminary data.</text>
</comment>
<gene>
    <name evidence="1" type="ORF">S01H1_22542</name>
</gene>
<dbReference type="EMBL" id="BARS01012746">
    <property type="protein sequence ID" value="GAF89732.1"/>
    <property type="molecule type" value="Genomic_DNA"/>
</dbReference>
<protein>
    <submittedName>
        <fullName evidence="1">Uncharacterized protein</fullName>
    </submittedName>
</protein>